<dbReference type="Pfam" id="PF20431">
    <property type="entry name" value="E_motif"/>
    <property type="match status" value="1"/>
</dbReference>
<accession>A0A8K0GKE7</accession>
<keyword evidence="1" id="KW-0677">Repeat</keyword>
<dbReference type="Proteomes" id="UP000796880">
    <property type="component" value="Unassembled WGS sequence"/>
</dbReference>
<gene>
    <name evidence="3" type="ORF">FNV43_RR27232</name>
</gene>
<evidence type="ECO:0008006" key="5">
    <source>
        <dbReference type="Google" id="ProtNLM"/>
    </source>
</evidence>
<dbReference type="FunFam" id="1.25.40.10:FF:000351">
    <property type="entry name" value="Pentatricopeptide repeat-containing protein"/>
    <property type="match status" value="1"/>
</dbReference>
<feature type="repeat" description="PPR" evidence="2">
    <location>
        <begin position="104"/>
        <end position="138"/>
    </location>
</feature>
<dbReference type="Gene3D" id="1.25.40.10">
    <property type="entry name" value="Tetratricopeptide repeat domain"/>
    <property type="match status" value="4"/>
</dbReference>
<dbReference type="FunFam" id="1.25.40.10:FF:000396">
    <property type="entry name" value="Pentatricopeptide repeat-containing protein At2g36730"/>
    <property type="match status" value="1"/>
</dbReference>
<dbReference type="PANTHER" id="PTHR47926">
    <property type="entry name" value="PENTATRICOPEPTIDE REPEAT-CONTAINING PROTEIN"/>
    <property type="match status" value="1"/>
</dbReference>
<dbReference type="PANTHER" id="PTHR47926:SF505">
    <property type="entry name" value="PENTATRICOPEPTIDE REPEAT (PPR) SUPERFAMILY PROTEIN"/>
    <property type="match status" value="1"/>
</dbReference>
<evidence type="ECO:0000256" key="2">
    <source>
        <dbReference type="PROSITE-ProRule" id="PRU00708"/>
    </source>
</evidence>
<dbReference type="InterPro" id="IPR046848">
    <property type="entry name" value="E_motif"/>
</dbReference>
<comment type="caution">
    <text evidence="3">The sequence shown here is derived from an EMBL/GenBank/DDBJ whole genome shotgun (WGS) entry which is preliminary data.</text>
</comment>
<feature type="repeat" description="PPR" evidence="2">
    <location>
        <begin position="378"/>
        <end position="408"/>
    </location>
</feature>
<dbReference type="GO" id="GO:0009451">
    <property type="term" value="P:RNA modification"/>
    <property type="evidence" value="ECO:0007669"/>
    <property type="project" value="InterPro"/>
</dbReference>
<proteinExistence type="predicted"/>
<feature type="repeat" description="PPR" evidence="2">
    <location>
        <begin position="306"/>
        <end position="341"/>
    </location>
</feature>
<dbReference type="EMBL" id="VOIH02000012">
    <property type="protein sequence ID" value="KAF3432492.1"/>
    <property type="molecule type" value="Genomic_DNA"/>
</dbReference>
<organism evidence="3 4">
    <name type="scientific">Rhamnella rubrinervis</name>
    <dbReference type="NCBI Taxonomy" id="2594499"/>
    <lineage>
        <taxon>Eukaryota</taxon>
        <taxon>Viridiplantae</taxon>
        <taxon>Streptophyta</taxon>
        <taxon>Embryophyta</taxon>
        <taxon>Tracheophyta</taxon>
        <taxon>Spermatophyta</taxon>
        <taxon>Magnoliopsida</taxon>
        <taxon>eudicotyledons</taxon>
        <taxon>Gunneridae</taxon>
        <taxon>Pentapetalae</taxon>
        <taxon>rosids</taxon>
        <taxon>fabids</taxon>
        <taxon>Rosales</taxon>
        <taxon>Rhamnaceae</taxon>
        <taxon>rhamnoid group</taxon>
        <taxon>Rhamneae</taxon>
        <taxon>Rhamnella</taxon>
    </lineage>
</organism>
<reference evidence="3" key="1">
    <citation type="submission" date="2020-03" db="EMBL/GenBank/DDBJ databases">
        <title>A high-quality chromosome-level genome assembly of a woody plant with both climbing and erect habits, Rhamnella rubrinervis.</title>
        <authorList>
            <person name="Lu Z."/>
            <person name="Yang Y."/>
            <person name="Zhu X."/>
            <person name="Sun Y."/>
        </authorList>
    </citation>
    <scope>NUCLEOTIDE SEQUENCE</scope>
    <source>
        <strain evidence="3">BYM</strain>
        <tissue evidence="3">Leaf</tissue>
    </source>
</reference>
<dbReference type="InterPro" id="IPR046960">
    <property type="entry name" value="PPR_At4g14850-like_plant"/>
</dbReference>
<feature type="repeat" description="PPR" evidence="2">
    <location>
        <begin position="204"/>
        <end position="238"/>
    </location>
</feature>
<keyword evidence="4" id="KW-1185">Reference proteome</keyword>
<dbReference type="NCBIfam" id="TIGR00756">
    <property type="entry name" value="PPR"/>
    <property type="match status" value="5"/>
</dbReference>
<dbReference type="FunFam" id="1.25.40.10:FF:000442">
    <property type="entry name" value="Pentatricopeptide repeat-containing protein At3g49710"/>
    <property type="match status" value="1"/>
</dbReference>
<dbReference type="GO" id="GO:0003723">
    <property type="term" value="F:RNA binding"/>
    <property type="evidence" value="ECO:0007669"/>
    <property type="project" value="InterPro"/>
</dbReference>
<dbReference type="Pfam" id="PF13041">
    <property type="entry name" value="PPR_2"/>
    <property type="match status" value="4"/>
</dbReference>
<dbReference type="FunFam" id="1.25.40.10:FF:000366">
    <property type="entry name" value="Pentatricopeptide (PPR) repeat-containing protein"/>
    <property type="match status" value="1"/>
</dbReference>
<sequence>MNRISFSLHAFHHLLKTCIAERDLLTGKALHALYFKALIPPSTYLSNHFIILYSKCSRLSYARYAFDHIPDPNVFSFNTIISAYAKESLNHIAHQLFDQIPQPDLVSYNTLISAYADCGEIEPALSLFTSMREKGLDMDGFTLSAAITACSNDVDLIRQLHSLVVFNGFDSYVSVNNALLTYYSKNGFLEEAKQVFYEMGEVRDEVSWNSMIVAYGQHREGLKALDLFQEMVRRGLNVDMFTLASVLTAFTCVEDLLGGLQFHAKLIKTGFHQNSHVGSGLIDLYSKCAGGMSDCRKIFEEIPSPDLVIWNTMISGYSQNEEFSEVALDCLQQMQRVGYRPDDCSFVCVISACSNLSSPSQGKQIHSLAIKSDIPSNKISVNNSLVAMYSKCGNLQDARRLFDRMPEHNTVSLNSMIAGYAQHGIWMEALRLFEWMLKTNIIPTSITFISVLSACAHTGKVKEGQDYFNMMEEKFGIEPEDEHYSCMIDLLGRAGKLSEAERLIETMPFSPGSIGWASLLGACRKHGNMELALKAANHFLKLEPSNAAPYVVLLNMYASAGKWKEVSTIRKLMRDRGVKKNTGCSWIEVNKRTHIFVAEDCSHPMIKEIHEYLEEMSKMIKRSGYVPDVRWALVEEDELDLVQG</sequence>
<dbReference type="Pfam" id="PF20430">
    <property type="entry name" value="Eplus_motif"/>
    <property type="match status" value="1"/>
</dbReference>
<dbReference type="Pfam" id="PF01535">
    <property type="entry name" value="PPR"/>
    <property type="match status" value="3"/>
</dbReference>
<dbReference type="OrthoDB" id="185373at2759"/>
<name>A0A8K0GKE7_9ROSA</name>
<dbReference type="AlphaFoldDB" id="A0A8K0GKE7"/>
<dbReference type="SUPFAM" id="SSF48452">
    <property type="entry name" value="TPR-like"/>
    <property type="match status" value="1"/>
</dbReference>
<dbReference type="PROSITE" id="PS51375">
    <property type="entry name" value="PPR"/>
    <property type="match status" value="6"/>
</dbReference>
<feature type="repeat" description="PPR" evidence="2">
    <location>
        <begin position="409"/>
        <end position="443"/>
    </location>
</feature>
<dbReference type="FunFam" id="1.25.40.10:FF:000031">
    <property type="entry name" value="Pentatricopeptide repeat-containing protein mitochondrial"/>
    <property type="match status" value="1"/>
</dbReference>
<evidence type="ECO:0000313" key="4">
    <source>
        <dbReference type="Proteomes" id="UP000796880"/>
    </source>
</evidence>
<feature type="repeat" description="PPR" evidence="2">
    <location>
        <begin position="546"/>
        <end position="580"/>
    </location>
</feature>
<evidence type="ECO:0000313" key="3">
    <source>
        <dbReference type="EMBL" id="KAF3432492.1"/>
    </source>
</evidence>
<protein>
    <recommendedName>
        <fullName evidence="5">Pentatricopeptide repeat-containing protein</fullName>
    </recommendedName>
</protein>
<dbReference type="InterPro" id="IPR002885">
    <property type="entry name" value="PPR_rpt"/>
</dbReference>
<evidence type="ECO:0000256" key="1">
    <source>
        <dbReference type="ARBA" id="ARBA00022737"/>
    </source>
</evidence>
<dbReference type="InterPro" id="IPR011990">
    <property type="entry name" value="TPR-like_helical_dom_sf"/>
</dbReference>
<dbReference type="InterPro" id="IPR046849">
    <property type="entry name" value="E2_motif"/>
</dbReference>